<reference evidence="1 2" key="1">
    <citation type="submission" date="2019-03" db="EMBL/GenBank/DDBJ databases">
        <title>Genomic Encyclopedia of Type Strains, Phase III (KMG-III): the genomes of soil and plant-associated and newly described type strains.</title>
        <authorList>
            <person name="Whitman W."/>
        </authorList>
    </citation>
    <scope>NUCLEOTIDE SEQUENCE [LARGE SCALE GENOMIC DNA]</scope>
    <source>
        <strain evidence="1 2">VKM Ac-2570</strain>
    </source>
</reference>
<dbReference type="EMBL" id="SODF01000002">
    <property type="protein sequence ID" value="TDW19496.1"/>
    <property type="molecule type" value="Genomic_DNA"/>
</dbReference>
<evidence type="ECO:0000313" key="1">
    <source>
        <dbReference type="EMBL" id="TDW19496.1"/>
    </source>
</evidence>
<dbReference type="Proteomes" id="UP000295447">
    <property type="component" value="Unassembled WGS sequence"/>
</dbReference>
<evidence type="ECO:0000313" key="2">
    <source>
        <dbReference type="Proteomes" id="UP000295447"/>
    </source>
</evidence>
<gene>
    <name evidence="1" type="ORF">EV650_6106</name>
</gene>
<protein>
    <submittedName>
        <fullName evidence="1">Uncharacterized protein</fullName>
    </submittedName>
</protein>
<comment type="caution">
    <text evidence="1">The sequence shown here is derived from an EMBL/GenBank/DDBJ whole genome shotgun (WGS) entry which is preliminary data.</text>
</comment>
<proteinExistence type="predicted"/>
<name>A0A4R7ZQ33_9ACTN</name>
<sequence length="40" mass="4092">MTVHIASLPLGGSLGWNSRPSLVAPIASLPPLLSPGREAQ</sequence>
<dbReference type="AlphaFoldDB" id="A0A4R7ZQ33"/>
<accession>A0A4R7ZQ33</accession>
<organism evidence="1 2">
    <name type="scientific">Kribbella kalugense</name>
    <dbReference type="NCBI Taxonomy" id="2512221"/>
    <lineage>
        <taxon>Bacteria</taxon>
        <taxon>Bacillati</taxon>
        <taxon>Actinomycetota</taxon>
        <taxon>Actinomycetes</taxon>
        <taxon>Propionibacteriales</taxon>
        <taxon>Kribbellaceae</taxon>
        <taxon>Kribbella</taxon>
    </lineage>
</organism>
<keyword evidence="2" id="KW-1185">Reference proteome</keyword>